<keyword evidence="1" id="KW-0812">Transmembrane</keyword>
<gene>
    <name evidence="3" type="ORF">AADV58_18095</name>
</gene>
<keyword evidence="1" id="KW-0472">Membrane</keyword>
<dbReference type="EMBL" id="CP151407">
    <property type="protein sequence ID" value="WZJ23322.1"/>
    <property type="molecule type" value="Genomic_DNA"/>
</dbReference>
<protein>
    <submittedName>
        <fullName evidence="3">DUF2726 domain-containing protein</fullName>
    </submittedName>
</protein>
<name>A0ABZ2XLR8_9RHOO</name>
<dbReference type="Proteomes" id="UP001479520">
    <property type="component" value="Plasmid unnamed1"/>
</dbReference>
<dbReference type="Pfam" id="PF10881">
    <property type="entry name" value="DUF2726"/>
    <property type="match status" value="1"/>
</dbReference>
<reference evidence="3 4" key="1">
    <citation type="submission" date="2024-04" db="EMBL/GenBank/DDBJ databases">
        <title>Dissimilatory iodate-reducing microorganisms contribute to the enrichment of iodine in groundwater.</title>
        <authorList>
            <person name="Jiang Z."/>
        </authorList>
    </citation>
    <scope>NUCLEOTIDE SEQUENCE [LARGE SCALE GENOMIC DNA]</scope>
    <source>
        <strain evidence="3 4">NCP973</strain>
        <plasmid evidence="3 4">unnamed1</plasmid>
    </source>
</reference>
<geneLocation type="plasmid" evidence="3 4">
    <name>unnamed1</name>
</geneLocation>
<keyword evidence="4" id="KW-1185">Reference proteome</keyword>
<feature type="domain" description="DUF2726" evidence="2">
    <location>
        <begin position="36"/>
        <end position="151"/>
    </location>
</feature>
<dbReference type="InterPro" id="IPR024402">
    <property type="entry name" value="DUF2726"/>
</dbReference>
<sequence length="160" mass="17826">MSHLPIAIAVAVLGIAVGYFLLSRLGFLRPSQFKRKRLMTSNELEFFQRIRAAVPEFYIFPQVALRAFIEPPAARGSSAFMRQLKFIGSKHCDYLICDSNLSIVGIIELDDRSHNASLDAIRDKMTKSVGVSTLRYESARRPNPAKIRSDLLGLLQGSGV</sequence>
<organism evidence="3 4">
    <name type="scientific">Azonexus hydrophilus</name>
    <dbReference type="NCBI Taxonomy" id="418702"/>
    <lineage>
        <taxon>Bacteria</taxon>
        <taxon>Pseudomonadati</taxon>
        <taxon>Pseudomonadota</taxon>
        <taxon>Betaproteobacteria</taxon>
        <taxon>Rhodocyclales</taxon>
        <taxon>Azonexaceae</taxon>
        <taxon>Azonexus</taxon>
    </lineage>
</organism>
<evidence type="ECO:0000313" key="3">
    <source>
        <dbReference type="EMBL" id="WZJ23322.1"/>
    </source>
</evidence>
<accession>A0ABZ2XLR8</accession>
<evidence type="ECO:0000259" key="2">
    <source>
        <dbReference type="Pfam" id="PF10881"/>
    </source>
</evidence>
<proteinExistence type="predicted"/>
<keyword evidence="3" id="KW-0614">Plasmid</keyword>
<evidence type="ECO:0000313" key="4">
    <source>
        <dbReference type="Proteomes" id="UP001479520"/>
    </source>
</evidence>
<evidence type="ECO:0000256" key="1">
    <source>
        <dbReference type="SAM" id="Phobius"/>
    </source>
</evidence>
<keyword evidence="1" id="KW-1133">Transmembrane helix</keyword>
<dbReference type="RefSeq" id="WP_341744661.1">
    <property type="nucleotide sequence ID" value="NZ_CP151407.1"/>
</dbReference>
<feature type="transmembrane region" description="Helical" evidence="1">
    <location>
        <begin position="6"/>
        <end position="27"/>
    </location>
</feature>